<keyword evidence="3" id="KW-0677">Repeat</keyword>
<evidence type="ECO:0000256" key="6">
    <source>
        <dbReference type="ARBA" id="ARBA00022840"/>
    </source>
</evidence>
<evidence type="ECO:0000313" key="11">
    <source>
        <dbReference type="EMBL" id="KAL2509915.1"/>
    </source>
</evidence>
<dbReference type="InterPro" id="IPR027417">
    <property type="entry name" value="P-loop_NTPase"/>
</dbReference>
<proteinExistence type="inferred from homology"/>
<comment type="similarity">
    <text evidence="1">Belongs to the disease resistance NB-LRR family.</text>
</comment>
<dbReference type="Gene3D" id="1.10.10.10">
    <property type="entry name" value="Winged helix-like DNA-binding domain superfamily/Winged helix DNA-binding domain"/>
    <property type="match status" value="1"/>
</dbReference>
<dbReference type="Pfam" id="PF18052">
    <property type="entry name" value="Rx_N"/>
    <property type="match status" value="1"/>
</dbReference>
<evidence type="ECO:0000256" key="3">
    <source>
        <dbReference type="ARBA" id="ARBA00022737"/>
    </source>
</evidence>
<feature type="domain" description="NB-ARC" evidence="8">
    <location>
        <begin position="165"/>
        <end position="332"/>
    </location>
</feature>
<dbReference type="EMBL" id="JBFOLJ010000009">
    <property type="protein sequence ID" value="KAL2509915.1"/>
    <property type="molecule type" value="Genomic_DNA"/>
</dbReference>
<dbReference type="FunFam" id="1.10.10.10:FF:000322">
    <property type="entry name" value="Probable disease resistance protein At1g63360"/>
    <property type="match status" value="1"/>
</dbReference>
<dbReference type="InterPro" id="IPR036388">
    <property type="entry name" value="WH-like_DNA-bd_sf"/>
</dbReference>
<name>A0ABD1TBG9_9LAMI</name>
<sequence>MATIDIGVEFLFTNLWKVIQYNANLILGVEDEVKKLYGELRLLSALLKDYADRGINNYTLQELVKQIRDVVYRAEDAVDTHVTLVAIHESKGEIKKYVGSGKYFKDLRSVAEKINSINGDVKDMYKKGKIDFTAAFQNVATSRGSGEEKTAFHVEENNVVGFRDETTKIIEHLNGGSEELQVISIIGMPGLGKTTLAKKIFSEIKEEFYHQALVSVSQNPSKKEVFLDILGQITIRRLSNEIRELDEKNLVENICEHLKEEKYLILIDDVWEKKVWDDLKIAFPNNKKRSRILLTSRMFNVSKHANPTADPHHLRLLDDKESWDLLKHKALPSMECPVELKTIGKSIAKNCDGLPLAIDITGGILHDRGTDQRTRWEDLDNDLHACIFDDPEQRLNNSMAMSFNHLSPHLRTCFVYFGMFPKYFKIPASKLVRLWIAEGLVRQSGNVNLESNAQGYLDDLVKMNLVMVSERKFNGKIKTCQVHSKLHEFCKRKAQEEFLFQEFNEPNLHGHLTTCRLLGTHFDISNTRSLNEFGPLVRSFLCYFALPSELVSSIPEAFKFLRVLDAQIIHFTKFPTKLTGLIHLTYLDISIDFDTLPATISNLLNMQTLIVKTSSQTLKVQANIWKMIQLRHFETNVPTYLPDPVSFKRSKKNSPINRTLQTLCSIAPESCTEHVFAATPNLKKLVIHGELAKIVEVNGGSSVLGSLLNLGNLENLKLVNDVHPEPPSQGNVDKLAEKLRLKQKKQPPSEGKLAELAEMLREKIEQKKLEQKEQKLKKLTLSNTQFDWNHVSTFGMLESLEILKLKDNAFKGEFWQPEAGGFQALKVLHIVKTDLVSWQASSHHFPNLKCIYLKDCSKLEFVPLDLADVESFQILDLLSPTKSAVASAREIQQKKKQKSEFRLSIDGSEQEP</sequence>
<dbReference type="AlphaFoldDB" id="A0ABD1TBG9"/>
<keyword evidence="2" id="KW-0433">Leucine-rich repeat</keyword>
<dbReference type="Gene3D" id="1.20.5.4130">
    <property type="match status" value="1"/>
</dbReference>
<evidence type="ECO:0000259" key="8">
    <source>
        <dbReference type="Pfam" id="PF00931"/>
    </source>
</evidence>
<organism evidence="11 12">
    <name type="scientific">Forsythia ovata</name>
    <dbReference type="NCBI Taxonomy" id="205694"/>
    <lineage>
        <taxon>Eukaryota</taxon>
        <taxon>Viridiplantae</taxon>
        <taxon>Streptophyta</taxon>
        <taxon>Embryophyta</taxon>
        <taxon>Tracheophyta</taxon>
        <taxon>Spermatophyta</taxon>
        <taxon>Magnoliopsida</taxon>
        <taxon>eudicotyledons</taxon>
        <taxon>Gunneridae</taxon>
        <taxon>Pentapetalae</taxon>
        <taxon>asterids</taxon>
        <taxon>lamiids</taxon>
        <taxon>Lamiales</taxon>
        <taxon>Oleaceae</taxon>
        <taxon>Forsythieae</taxon>
        <taxon>Forsythia</taxon>
    </lineage>
</organism>
<gene>
    <name evidence="11" type="ORF">Fot_33562</name>
</gene>
<keyword evidence="4" id="KW-0547">Nucleotide-binding</keyword>
<dbReference type="GO" id="GO:0051607">
    <property type="term" value="P:defense response to virus"/>
    <property type="evidence" value="ECO:0007669"/>
    <property type="project" value="UniProtKB-ARBA"/>
</dbReference>
<evidence type="ECO:0000256" key="5">
    <source>
        <dbReference type="ARBA" id="ARBA00022821"/>
    </source>
</evidence>
<evidence type="ECO:0000313" key="12">
    <source>
        <dbReference type="Proteomes" id="UP001604277"/>
    </source>
</evidence>
<dbReference type="InterPro" id="IPR002182">
    <property type="entry name" value="NB-ARC"/>
</dbReference>
<dbReference type="InterPro" id="IPR058922">
    <property type="entry name" value="WHD_DRP"/>
</dbReference>
<evidence type="ECO:0000256" key="7">
    <source>
        <dbReference type="SAM" id="Coils"/>
    </source>
</evidence>
<keyword evidence="5" id="KW-0611">Plant defense</keyword>
<evidence type="ECO:0000259" key="9">
    <source>
        <dbReference type="Pfam" id="PF18052"/>
    </source>
</evidence>
<dbReference type="InterPro" id="IPR041118">
    <property type="entry name" value="Rx_N"/>
</dbReference>
<dbReference type="Gene3D" id="1.10.8.430">
    <property type="entry name" value="Helical domain of apoptotic protease-activating factors"/>
    <property type="match status" value="1"/>
</dbReference>
<feature type="domain" description="Disease resistance N-terminal" evidence="9">
    <location>
        <begin position="8"/>
        <end position="92"/>
    </location>
</feature>
<keyword evidence="12" id="KW-1185">Reference proteome</keyword>
<dbReference type="GO" id="GO:0005524">
    <property type="term" value="F:ATP binding"/>
    <property type="evidence" value="ECO:0007669"/>
    <property type="project" value="UniProtKB-KW"/>
</dbReference>
<dbReference type="FunFam" id="3.40.50.300:FF:001091">
    <property type="entry name" value="Probable disease resistance protein At1g61300"/>
    <property type="match status" value="1"/>
</dbReference>
<feature type="domain" description="Disease resistance protein winged helix" evidence="10">
    <location>
        <begin position="419"/>
        <end position="489"/>
    </location>
</feature>
<dbReference type="PANTHER" id="PTHR23155">
    <property type="entry name" value="DISEASE RESISTANCE PROTEIN RP"/>
    <property type="match status" value="1"/>
</dbReference>
<keyword evidence="7" id="KW-0175">Coiled coil</keyword>
<keyword evidence="6" id="KW-0067">ATP-binding</keyword>
<dbReference type="InterPro" id="IPR032675">
    <property type="entry name" value="LRR_dom_sf"/>
</dbReference>
<dbReference type="Gene3D" id="3.80.10.10">
    <property type="entry name" value="Ribonuclease Inhibitor"/>
    <property type="match status" value="1"/>
</dbReference>
<dbReference type="InterPro" id="IPR042197">
    <property type="entry name" value="Apaf_helical"/>
</dbReference>
<reference evidence="12" key="1">
    <citation type="submission" date="2024-07" db="EMBL/GenBank/DDBJ databases">
        <title>Two chromosome-level genome assemblies of Korean endemic species Abeliophyllum distichum and Forsythia ovata (Oleaceae).</title>
        <authorList>
            <person name="Jang H."/>
        </authorList>
    </citation>
    <scope>NUCLEOTIDE SEQUENCE [LARGE SCALE GENOMIC DNA]</scope>
</reference>
<feature type="coiled-coil region" evidence="7">
    <location>
        <begin position="753"/>
        <end position="782"/>
    </location>
</feature>
<dbReference type="SUPFAM" id="SSF52058">
    <property type="entry name" value="L domain-like"/>
    <property type="match status" value="1"/>
</dbReference>
<dbReference type="Proteomes" id="UP001604277">
    <property type="component" value="Unassembled WGS sequence"/>
</dbReference>
<dbReference type="InterPro" id="IPR044974">
    <property type="entry name" value="Disease_R_plants"/>
</dbReference>
<accession>A0ABD1TBG9</accession>
<dbReference type="CDD" id="cd14798">
    <property type="entry name" value="RX-CC_like"/>
    <property type="match status" value="1"/>
</dbReference>
<dbReference type="SUPFAM" id="SSF52540">
    <property type="entry name" value="P-loop containing nucleoside triphosphate hydrolases"/>
    <property type="match status" value="1"/>
</dbReference>
<dbReference type="Pfam" id="PF00931">
    <property type="entry name" value="NB-ARC"/>
    <property type="match status" value="1"/>
</dbReference>
<evidence type="ECO:0000256" key="1">
    <source>
        <dbReference type="ARBA" id="ARBA00008894"/>
    </source>
</evidence>
<protein>
    <submittedName>
        <fullName evidence="11">Disease resistance protein RPP13</fullName>
    </submittedName>
</protein>
<dbReference type="Pfam" id="PF23559">
    <property type="entry name" value="WHD_DRP"/>
    <property type="match status" value="1"/>
</dbReference>
<dbReference type="PRINTS" id="PR00364">
    <property type="entry name" value="DISEASERSIST"/>
</dbReference>
<dbReference type="Gene3D" id="3.40.50.300">
    <property type="entry name" value="P-loop containing nucleotide triphosphate hydrolases"/>
    <property type="match status" value="1"/>
</dbReference>
<evidence type="ECO:0000256" key="2">
    <source>
        <dbReference type="ARBA" id="ARBA00022614"/>
    </source>
</evidence>
<evidence type="ECO:0000259" key="10">
    <source>
        <dbReference type="Pfam" id="PF23559"/>
    </source>
</evidence>
<comment type="caution">
    <text evidence="11">The sequence shown here is derived from an EMBL/GenBank/DDBJ whole genome shotgun (WGS) entry which is preliminary data.</text>
</comment>
<dbReference type="InterPro" id="IPR038005">
    <property type="entry name" value="RX-like_CC"/>
</dbReference>
<dbReference type="PANTHER" id="PTHR23155:SF1193">
    <property type="entry name" value="DISEASE RESISTANCE PROTEIN RPP13-RELATED"/>
    <property type="match status" value="1"/>
</dbReference>
<evidence type="ECO:0000256" key="4">
    <source>
        <dbReference type="ARBA" id="ARBA00022741"/>
    </source>
</evidence>